<feature type="domain" description="Histidine kinase" evidence="6">
    <location>
        <begin position="1605"/>
        <end position="1821"/>
    </location>
</feature>
<dbReference type="Pfam" id="PF13426">
    <property type="entry name" value="PAS_9"/>
    <property type="match status" value="1"/>
</dbReference>
<dbReference type="EC" id="2.7.13.3" evidence="2"/>
<dbReference type="SMART" id="SM00387">
    <property type="entry name" value="HATPase_c"/>
    <property type="match status" value="1"/>
</dbReference>
<dbReference type="SUPFAM" id="SSF56112">
    <property type="entry name" value="Protein kinase-like (PK-like)"/>
    <property type="match status" value="1"/>
</dbReference>
<accession>A0ABN5JQJ8</accession>
<dbReference type="Pfam" id="PF01590">
    <property type="entry name" value="GAF"/>
    <property type="match status" value="1"/>
</dbReference>
<dbReference type="PROSITE" id="PS50112">
    <property type="entry name" value="PAS"/>
    <property type="match status" value="1"/>
</dbReference>
<evidence type="ECO:0000259" key="7">
    <source>
        <dbReference type="PROSITE" id="PS50112"/>
    </source>
</evidence>
<dbReference type="SUPFAM" id="SSF47384">
    <property type="entry name" value="Homodimeric domain of signal transducing histidine kinase"/>
    <property type="match status" value="1"/>
</dbReference>
<dbReference type="Pfam" id="PF00512">
    <property type="entry name" value="HisKA"/>
    <property type="match status" value="1"/>
</dbReference>
<dbReference type="NCBIfam" id="TIGR00229">
    <property type="entry name" value="sensory_box"/>
    <property type="match status" value="1"/>
</dbReference>
<dbReference type="InterPro" id="IPR053159">
    <property type="entry name" value="Hybrid_Histidine_Kinase"/>
</dbReference>
<evidence type="ECO:0000313" key="10">
    <source>
        <dbReference type="Proteomes" id="UP000241936"/>
    </source>
</evidence>
<dbReference type="InterPro" id="IPR004358">
    <property type="entry name" value="Sig_transdc_His_kin-like_C"/>
</dbReference>
<feature type="domain" description="Protein kinase" evidence="5">
    <location>
        <begin position="1"/>
        <end position="256"/>
    </location>
</feature>
<dbReference type="InterPro" id="IPR003661">
    <property type="entry name" value="HisK_dim/P_dom"/>
</dbReference>
<reference evidence="9 10" key="1">
    <citation type="journal article" date="2018" name="Front. Microbiol.">
        <title>Pseudomonas rhizophila S211, a New Plant Growth-Promoting Rhizobacterium with Potential in Pesticide-Bioremediation.</title>
        <authorList>
            <person name="Hassen W."/>
            <person name="Neifar M."/>
            <person name="Cherif H."/>
            <person name="Najjari A."/>
            <person name="Chouchane H."/>
            <person name="Driouich R.C."/>
            <person name="Salah A."/>
            <person name="Naili F."/>
            <person name="Mosbah A."/>
            <person name="Souissi Y."/>
            <person name="Raddadi N."/>
            <person name="Ouzari H.I."/>
            <person name="Fava F."/>
            <person name="Cherif A."/>
        </authorList>
    </citation>
    <scope>NUCLEOTIDE SEQUENCE [LARGE SCALE GENOMIC DNA]</scope>
    <source>
        <strain evidence="9 10">S211</strain>
    </source>
</reference>
<dbReference type="Pfam" id="PF13191">
    <property type="entry name" value="AAA_16"/>
    <property type="match status" value="1"/>
</dbReference>
<evidence type="ECO:0000256" key="3">
    <source>
        <dbReference type="ARBA" id="ARBA00022553"/>
    </source>
</evidence>
<feature type="coiled-coil region" evidence="4">
    <location>
        <begin position="1569"/>
        <end position="1596"/>
    </location>
</feature>
<dbReference type="EMBL" id="CP024081">
    <property type="protein sequence ID" value="AVU74614.1"/>
    <property type="molecule type" value="Genomic_DNA"/>
</dbReference>
<dbReference type="PANTHER" id="PTHR43642">
    <property type="entry name" value="HYBRID SIGNAL TRANSDUCTION HISTIDINE KINASE G"/>
    <property type="match status" value="1"/>
</dbReference>
<gene>
    <name evidence="9" type="ORF">CRX69_05130</name>
</gene>
<dbReference type="InterPro" id="IPR027417">
    <property type="entry name" value="P-loop_NTPase"/>
</dbReference>
<dbReference type="Gene3D" id="3.40.50.300">
    <property type="entry name" value="P-loop containing nucleotide triphosphate hydrolases"/>
    <property type="match status" value="1"/>
</dbReference>
<dbReference type="SUPFAM" id="SSF52540">
    <property type="entry name" value="P-loop containing nucleoside triphosphate hydrolases"/>
    <property type="match status" value="1"/>
</dbReference>
<dbReference type="SMART" id="SM00388">
    <property type="entry name" value="HisKA"/>
    <property type="match status" value="1"/>
</dbReference>
<dbReference type="InterPro" id="IPR000014">
    <property type="entry name" value="PAS"/>
</dbReference>
<dbReference type="Gene3D" id="1.10.510.10">
    <property type="entry name" value="Transferase(Phosphotransferase) domain 1"/>
    <property type="match status" value="1"/>
</dbReference>
<keyword evidence="9" id="KW-0418">Kinase</keyword>
<keyword evidence="9" id="KW-0808">Transferase</keyword>
<proteinExistence type="predicted"/>
<dbReference type="InterPro" id="IPR036097">
    <property type="entry name" value="HisK_dim/P_sf"/>
</dbReference>
<dbReference type="CDD" id="cd14014">
    <property type="entry name" value="STKc_PknB_like"/>
    <property type="match status" value="1"/>
</dbReference>
<evidence type="ECO:0000259" key="5">
    <source>
        <dbReference type="PROSITE" id="PS50011"/>
    </source>
</evidence>
<dbReference type="Gene3D" id="1.10.287.130">
    <property type="match status" value="1"/>
</dbReference>
<keyword evidence="10" id="KW-1185">Reference proteome</keyword>
<evidence type="ECO:0000256" key="2">
    <source>
        <dbReference type="ARBA" id="ARBA00012438"/>
    </source>
</evidence>
<dbReference type="InterPro" id="IPR000719">
    <property type="entry name" value="Prot_kinase_dom"/>
</dbReference>
<feature type="domain" description="PAC" evidence="8">
    <location>
        <begin position="1529"/>
        <end position="1578"/>
    </location>
</feature>
<dbReference type="InterPro" id="IPR003594">
    <property type="entry name" value="HATPase_dom"/>
</dbReference>
<dbReference type="PROSITE" id="PS50113">
    <property type="entry name" value="PAC"/>
    <property type="match status" value="1"/>
</dbReference>
<dbReference type="Gene3D" id="3.30.450.20">
    <property type="entry name" value="PAS domain"/>
    <property type="match status" value="1"/>
</dbReference>
<dbReference type="InterPro" id="IPR036890">
    <property type="entry name" value="HATPase_C_sf"/>
</dbReference>
<evidence type="ECO:0000259" key="6">
    <source>
        <dbReference type="PROSITE" id="PS50109"/>
    </source>
</evidence>
<keyword evidence="4" id="KW-0175">Coiled coil</keyword>
<dbReference type="SUPFAM" id="SSF55781">
    <property type="entry name" value="GAF domain-like"/>
    <property type="match status" value="1"/>
</dbReference>
<organism evidence="9 10">
    <name type="scientific">Pseudomonas rhizophila</name>
    <dbReference type="NCBI Taxonomy" id="2045200"/>
    <lineage>
        <taxon>Bacteria</taxon>
        <taxon>Pseudomonadati</taxon>
        <taxon>Pseudomonadota</taxon>
        <taxon>Gammaproteobacteria</taxon>
        <taxon>Pseudomonadales</taxon>
        <taxon>Pseudomonadaceae</taxon>
        <taxon>Pseudomonas</taxon>
    </lineage>
</organism>
<dbReference type="InterPro" id="IPR011009">
    <property type="entry name" value="Kinase-like_dom_sf"/>
</dbReference>
<evidence type="ECO:0000259" key="8">
    <source>
        <dbReference type="PROSITE" id="PS50113"/>
    </source>
</evidence>
<dbReference type="InterPro" id="IPR000700">
    <property type="entry name" value="PAS-assoc_C"/>
</dbReference>
<dbReference type="InterPro" id="IPR041664">
    <property type="entry name" value="AAA_16"/>
</dbReference>
<dbReference type="SUPFAM" id="SSF55785">
    <property type="entry name" value="PYP-like sensor domain (PAS domain)"/>
    <property type="match status" value="1"/>
</dbReference>
<dbReference type="RefSeq" id="WP_107321665.1">
    <property type="nucleotide sequence ID" value="NZ_CP024081.1"/>
</dbReference>
<evidence type="ECO:0000256" key="4">
    <source>
        <dbReference type="SAM" id="Coils"/>
    </source>
</evidence>
<dbReference type="PRINTS" id="PR00344">
    <property type="entry name" value="BCTRLSENSOR"/>
</dbReference>
<evidence type="ECO:0000256" key="1">
    <source>
        <dbReference type="ARBA" id="ARBA00000085"/>
    </source>
</evidence>
<dbReference type="Gene3D" id="3.30.450.40">
    <property type="match status" value="1"/>
</dbReference>
<dbReference type="PANTHER" id="PTHR43642:SF1">
    <property type="entry name" value="HYBRID SIGNAL TRANSDUCTION HISTIDINE KINASE G"/>
    <property type="match status" value="1"/>
</dbReference>
<feature type="domain" description="PAS" evidence="7">
    <location>
        <begin position="1454"/>
        <end position="1526"/>
    </location>
</feature>
<dbReference type="SUPFAM" id="SSF55874">
    <property type="entry name" value="ATPase domain of HSP90 chaperone/DNA topoisomerase II/histidine kinase"/>
    <property type="match status" value="1"/>
</dbReference>
<dbReference type="Gene3D" id="3.30.565.10">
    <property type="entry name" value="Histidine kinase-like ATPase, C-terminal domain"/>
    <property type="match status" value="1"/>
</dbReference>
<name>A0ABN5JQJ8_9PSED</name>
<dbReference type="Pfam" id="PF02518">
    <property type="entry name" value="HATPase_c"/>
    <property type="match status" value="1"/>
</dbReference>
<sequence>MQVLWDDGERIFCRESRLGVEGDRNVLIARPAAEQPPPGCIDRLAHEFSLKDELNSSWSVRPLEMVRDGTRMQLVLEDPGGEPLVQLLNVPMDTAIFLPLAVSIASALGKLHQCGLVHKDIKPSHILVNCTDGQARLTGFGLASRLPRERQAPETLAGTLAYMAPEQTGRMNRSIDSRCDLYSFGVTLYQMLTASLPFTAADPMEWVHCHIAKKPLSPRERVASVPQMLSRIVMKLLAKTAEERYQTAASVEHDLRRCLADWQQLCQINVFVLGEQGASERLLIPEKLYGREREVATLVAAFSRVVESSAPELVLVTGYSGIGKSSVVNELHKVLVPPRGLFASGKFDQYRRDVPYSTLVQAFQSLVRTLLGKNDTELASWRDALLQALAANARLMTDLIPELKLIIGEPPPVPPLDPQQEQRRFLLVFRHFIGVFARQEHPLALFLDDLQWLDAATLDLLADLLTSSDVRHLMLVGAYRSNEVDASHPLTAKLEAIRRAGGKIGEISLAPLGKVHVEQLIGDALHDEPERIEPLAQLVLDKTAGNPFFVIQFLQALADEQLLTFDHETRQWWWDPDRIHAKGYTDNIVDLMVGKLVRLPSETQDALQQLACLGSVAGFKALSTALGVPKAQVRALFWEATRQELVERRDGGYGFVHDRIHEAAYTLIPADLRAAAHLRIGRLLVAQTSAQEREEAIFEIVGQLNRGAALLTDQDEREQLAAFNLMAGQRAKASTAFASALNYLTAGAQMLGDDAWGAHHELIFALELNRAECEFLSGQLSVADERLSALAKRAVTVIERASVACLLMDVYLLLDRSDGAVAVCLDYLRHVGIVWSAHPSDDDVRHEYDRIGTLLGERTIEELIDLPLMEDATALATLDALGKLFAPALQSEANLADLLICKAVNLSLEHGNCDASCVLYANLFRVAGRRFGDYQVGLRFGQLGCELVEKRGLTRFEASTYLCFSCFAVRWMKPVEQCRDLLRRSFVAANRIGDLPYGAYAGNNLTADLLFAGEPLAGVQDEAERGLAYARKVRFGLVTDFILTQLALIRMLRGLTRGFGRLDGGPSNEIDTEAHLSSNPDLVLAECLYWVRKLQARYLADDPVSALEAATKAQRLLWVCQAFFEEAEYHFYGALARAACCDSAPMDEQRQYLVAMAADHRQLQTWAQQCPENFASRAALVGAEIARVEGRVIDAELLYEQAIDAAQQSGFVHIEALANELASRFYAARGFAKVARVYLQDARYGYLRWGAEGKVRHLESKYPSLSTEEPALGPTTMTTLVDHLDLATVLKVSQAVSGEIVLEKLIDRIMFTAIEQAGAERGLLILPDGGEYRVAAQVTTGGDTTQLHDVAVSATLLPESILYHVLRTQETVFLDDALVAGTFAEDPYIRQQQARSILCLPLMNQAKLVGALYLENNLAARVFSPTRIAVLKLVASRAAISLENARLYREVAEREAKIRRLVDANIIGILFWNAEGDIIEANDAFLRMVGYAREDLTSGRLRWRDLTVPEFLELSERSLAQALLTGQASPYEKEYFRKDGSRVPVIVGLVTFEASSREGVAFVLDLTERKLAEEKIRESERRYREVQTELAHANRVATMGQLVASIAHEVNQPIAAAILNADAALRWLNAQPPEIEEVRQVLGRLIVDANRAADVLGRIRGHIRKAPPQKGLVDINAAISEMIEFTRSQIIKSGASIQTQLMDGMPFIEGDRVELQQVLLNLIMNALEAMSAVGEGERQLLIRAAPGDGGNVVVSVSDSGPGFASQSTDLVFTSFYTTKPTGLGLGLSICRSIIEAHGGCLRAHANQPRGATVQFTLPIAQQ</sequence>
<protein>
    <recommendedName>
        <fullName evidence="2">histidine kinase</fullName>
        <ecNumber evidence="2">2.7.13.3</ecNumber>
    </recommendedName>
</protein>
<dbReference type="InterPro" id="IPR003018">
    <property type="entry name" value="GAF"/>
</dbReference>
<dbReference type="GO" id="GO:0016301">
    <property type="term" value="F:kinase activity"/>
    <property type="evidence" value="ECO:0007669"/>
    <property type="project" value="UniProtKB-KW"/>
</dbReference>
<evidence type="ECO:0000313" key="9">
    <source>
        <dbReference type="EMBL" id="AVU74614.1"/>
    </source>
</evidence>
<dbReference type="SMART" id="SM00220">
    <property type="entry name" value="S_TKc"/>
    <property type="match status" value="1"/>
</dbReference>
<dbReference type="PROSITE" id="PS50011">
    <property type="entry name" value="PROTEIN_KINASE_DOM"/>
    <property type="match status" value="1"/>
</dbReference>
<dbReference type="SMART" id="SM00065">
    <property type="entry name" value="GAF"/>
    <property type="match status" value="1"/>
</dbReference>
<comment type="catalytic activity">
    <reaction evidence="1">
        <text>ATP + protein L-histidine = ADP + protein N-phospho-L-histidine.</text>
        <dbReference type="EC" id="2.7.13.3"/>
    </reaction>
</comment>
<dbReference type="Pfam" id="PF00069">
    <property type="entry name" value="Pkinase"/>
    <property type="match status" value="1"/>
</dbReference>
<dbReference type="CDD" id="cd00130">
    <property type="entry name" value="PAS"/>
    <property type="match status" value="1"/>
</dbReference>
<dbReference type="PROSITE" id="PS50109">
    <property type="entry name" value="HIS_KIN"/>
    <property type="match status" value="1"/>
</dbReference>
<dbReference type="Proteomes" id="UP000241936">
    <property type="component" value="Chromosome"/>
</dbReference>
<dbReference type="InterPro" id="IPR029016">
    <property type="entry name" value="GAF-like_dom_sf"/>
</dbReference>
<dbReference type="SMART" id="SM00091">
    <property type="entry name" value="PAS"/>
    <property type="match status" value="1"/>
</dbReference>
<dbReference type="InterPro" id="IPR035965">
    <property type="entry name" value="PAS-like_dom_sf"/>
</dbReference>
<keyword evidence="3" id="KW-0597">Phosphoprotein</keyword>
<dbReference type="InterPro" id="IPR005467">
    <property type="entry name" value="His_kinase_dom"/>
</dbReference>